<dbReference type="EMBL" id="AUPL01003605">
    <property type="protein sequence ID" value="ESL08689.1"/>
    <property type="molecule type" value="Genomic_DNA"/>
</dbReference>
<dbReference type="OrthoDB" id="337735at2759"/>
<dbReference type="Gene3D" id="1.10.472.10">
    <property type="entry name" value="Cyclin-like"/>
    <property type="match status" value="1"/>
</dbReference>
<evidence type="ECO:0000313" key="1">
    <source>
        <dbReference type="EMBL" id="ESL08689.1"/>
    </source>
</evidence>
<dbReference type="VEuPathDB" id="TriTrypDB:TRSC58_03605"/>
<accession>A0A061J177</accession>
<reference evidence="1 2" key="1">
    <citation type="submission" date="2013-07" db="EMBL/GenBank/DDBJ databases">
        <authorList>
            <person name="Stoco P.H."/>
            <person name="Wagner G."/>
            <person name="Gerber A."/>
            <person name="Zaha A."/>
            <person name="Thompson C."/>
            <person name="Bartholomeu D.C."/>
            <person name="Luckemeyer D.D."/>
            <person name="Bahia D."/>
            <person name="Loreto E."/>
            <person name="Prestes E.B."/>
            <person name="Lima F.M."/>
            <person name="Rodrigues-Luiz G."/>
            <person name="Vallejo G.A."/>
            <person name="Filho J.F."/>
            <person name="Monteiro K.M."/>
            <person name="Tyler K.M."/>
            <person name="de Almeida L.G."/>
            <person name="Ortiz M.F."/>
            <person name="Siervo M.A."/>
            <person name="de Moraes M.H."/>
            <person name="Cunha O.L."/>
            <person name="Mendonca-Neto R."/>
            <person name="Silva R."/>
            <person name="Teixeira S.M."/>
            <person name="Murta S.M."/>
            <person name="Sincero T.C."/>
            <person name="Mendes T.A."/>
            <person name="Urmenyi T.P."/>
            <person name="Silva V.G."/>
            <person name="da Rocha W.D."/>
            <person name="Andersson B."/>
            <person name="Romanha A.J."/>
            <person name="Steindel M."/>
            <person name="de Vasconcelos A.T."/>
            <person name="Grisard E.C."/>
        </authorList>
    </citation>
    <scope>NUCLEOTIDE SEQUENCE [LARGE SCALE GENOMIC DNA]</scope>
    <source>
        <strain evidence="1 2">SC58</strain>
    </source>
</reference>
<dbReference type="Proteomes" id="UP000031737">
    <property type="component" value="Unassembled WGS sequence"/>
</dbReference>
<proteinExistence type="predicted"/>
<keyword evidence="2" id="KW-1185">Reference proteome</keyword>
<name>A0A061J177_TRYRA</name>
<organism evidence="1 2">
    <name type="scientific">Trypanosoma rangeli SC58</name>
    <dbReference type="NCBI Taxonomy" id="429131"/>
    <lineage>
        <taxon>Eukaryota</taxon>
        <taxon>Discoba</taxon>
        <taxon>Euglenozoa</taxon>
        <taxon>Kinetoplastea</taxon>
        <taxon>Metakinetoplastina</taxon>
        <taxon>Trypanosomatida</taxon>
        <taxon>Trypanosomatidae</taxon>
        <taxon>Trypanosoma</taxon>
        <taxon>Herpetosoma</taxon>
    </lineage>
</organism>
<dbReference type="AlphaFoldDB" id="A0A061J177"/>
<sequence>MELRSVNNRHFAEVFGLDTKSLNLMEEVFVKQMMFDFFLSPEEFGSYATLLQPTNADRLRALPTHRALAATGETVARGSLNTQETQRKLGTAVVNAGNSYAVNRAEADRRADIRGEYVVDTKEPAGNAVSNCAQVASCTGGVGRNEHNNRLEASPRKLAVVVGGGGHGLNYISVNNTSNTARTAGDSNGDASKVMAVGVNQSERKHKLVV</sequence>
<comment type="caution">
    <text evidence="1">The sequence shown here is derived from an EMBL/GenBank/DDBJ whole genome shotgun (WGS) entry which is preliminary data.</text>
</comment>
<gene>
    <name evidence="1" type="ORF">TRSC58_03605</name>
</gene>
<evidence type="ECO:0000313" key="2">
    <source>
        <dbReference type="Proteomes" id="UP000031737"/>
    </source>
</evidence>
<protein>
    <submittedName>
        <fullName evidence="1">Uncharacterized protein</fullName>
    </submittedName>
</protein>